<evidence type="ECO:0000313" key="3">
    <source>
        <dbReference type="EMBL" id="KAF2856499.1"/>
    </source>
</evidence>
<keyword evidence="4" id="KW-1185">Reference proteome</keyword>
<name>A0A6A7BPQ6_9PLEO</name>
<proteinExistence type="predicted"/>
<dbReference type="AlphaFoldDB" id="A0A6A7BPQ6"/>
<dbReference type="InterPro" id="IPR044429">
    <property type="entry name" value="SETD4_SET"/>
</dbReference>
<dbReference type="Proteomes" id="UP000799423">
    <property type="component" value="Unassembled WGS sequence"/>
</dbReference>
<dbReference type="InterPro" id="IPR050600">
    <property type="entry name" value="SETD3_SETD6_MTase"/>
</dbReference>
<dbReference type="OrthoDB" id="341421at2759"/>
<sequence>MAAALDPGEQHTRFVEWAEKNGVDIDGIAPARFVGRGMGIVAARDIKKGDRIVHVKNTSLIHVALPSIKEFKIPENVTVHGRLAASLALWYTDQKPHDYHLWQEVWPTQEDFKSTMPLYYCTELQTLLPHAAAKHLAHQRNNLEKDWNDLAALKPSIDKDLFTYIWLVVNTRTFYWDYPDLSNAHPRLPKRRNKLTSDDCYAMCPFMDYFNHSDVGCESQHDAKGYSVTADREYKAGDEVFVSYGPHTNDFLLVEYGFILDTNSHDSIPLDHLLLPLLDSDQVKALKEDGFHGDYTLSAGTPTICHRTQVVLRLIVLDSKRYAAFVGGDDDGARDQSRLNEYLVGVLTKYSRQIMDTLENVEGVAVGSEKSRPAKKRKSDSANGSSDDIAAGHKATLIKRWKQVRDLVNKAVEVLET</sequence>
<gene>
    <name evidence="3" type="ORF">T440DRAFT_512530</name>
</gene>
<dbReference type="InterPro" id="IPR001214">
    <property type="entry name" value="SET_dom"/>
</dbReference>
<reference evidence="3" key="1">
    <citation type="submission" date="2020-01" db="EMBL/GenBank/DDBJ databases">
        <authorList>
            <consortium name="DOE Joint Genome Institute"/>
            <person name="Haridas S."/>
            <person name="Albert R."/>
            <person name="Binder M."/>
            <person name="Bloem J."/>
            <person name="Labutti K."/>
            <person name="Salamov A."/>
            <person name="Andreopoulos B."/>
            <person name="Baker S.E."/>
            <person name="Barry K."/>
            <person name="Bills G."/>
            <person name="Bluhm B.H."/>
            <person name="Cannon C."/>
            <person name="Castanera R."/>
            <person name="Culley D.E."/>
            <person name="Daum C."/>
            <person name="Ezra D."/>
            <person name="Gonzalez J.B."/>
            <person name="Henrissat B."/>
            <person name="Kuo A."/>
            <person name="Liang C."/>
            <person name="Lipzen A."/>
            <person name="Lutzoni F."/>
            <person name="Magnuson J."/>
            <person name="Mondo S."/>
            <person name="Nolan M."/>
            <person name="Ohm R."/>
            <person name="Pangilinan J."/>
            <person name="Park H.-J."/>
            <person name="Ramirez L."/>
            <person name="Alfaro M."/>
            <person name="Sun H."/>
            <person name="Tritt A."/>
            <person name="Yoshinaga Y."/>
            <person name="Zwiers L.-H."/>
            <person name="Turgeon B.G."/>
            <person name="Goodwin S.B."/>
            <person name="Spatafora J.W."/>
            <person name="Crous P.W."/>
            <person name="Grigoriev I.V."/>
        </authorList>
    </citation>
    <scope>NUCLEOTIDE SEQUENCE</scope>
    <source>
        <strain evidence="3">IPT5</strain>
    </source>
</reference>
<dbReference type="PANTHER" id="PTHR13271:SF137">
    <property type="entry name" value="SET DOMAIN-CONTAINING PROTEIN"/>
    <property type="match status" value="1"/>
</dbReference>
<feature type="domain" description="SET" evidence="2">
    <location>
        <begin position="26"/>
        <end position="245"/>
    </location>
</feature>
<dbReference type="Gene3D" id="3.90.1410.10">
    <property type="entry name" value="set domain protein methyltransferase, domain 1"/>
    <property type="match status" value="1"/>
</dbReference>
<evidence type="ECO:0000256" key="1">
    <source>
        <dbReference type="SAM" id="MobiDB-lite"/>
    </source>
</evidence>
<feature type="region of interest" description="Disordered" evidence="1">
    <location>
        <begin position="365"/>
        <end position="388"/>
    </location>
</feature>
<evidence type="ECO:0000313" key="4">
    <source>
        <dbReference type="Proteomes" id="UP000799423"/>
    </source>
</evidence>
<dbReference type="GO" id="GO:0016279">
    <property type="term" value="F:protein-lysine N-methyltransferase activity"/>
    <property type="evidence" value="ECO:0007669"/>
    <property type="project" value="InterPro"/>
</dbReference>
<dbReference type="SUPFAM" id="SSF82199">
    <property type="entry name" value="SET domain"/>
    <property type="match status" value="1"/>
</dbReference>
<evidence type="ECO:0000259" key="2">
    <source>
        <dbReference type="PROSITE" id="PS50280"/>
    </source>
</evidence>
<dbReference type="PROSITE" id="PS50280">
    <property type="entry name" value="SET"/>
    <property type="match status" value="1"/>
</dbReference>
<dbReference type="Pfam" id="PF00856">
    <property type="entry name" value="SET"/>
    <property type="match status" value="1"/>
</dbReference>
<accession>A0A6A7BPQ6</accession>
<protein>
    <submittedName>
        <fullName evidence="3">SET domain-containing protein</fullName>
    </submittedName>
</protein>
<dbReference type="EMBL" id="MU006288">
    <property type="protein sequence ID" value="KAF2856499.1"/>
    <property type="molecule type" value="Genomic_DNA"/>
</dbReference>
<dbReference type="PANTHER" id="PTHR13271">
    <property type="entry name" value="UNCHARACTERIZED PUTATIVE METHYLTRANSFERASE"/>
    <property type="match status" value="1"/>
</dbReference>
<organism evidence="3 4">
    <name type="scientific">Plenodomus tracheiphilus IPT5</name>
    <dbReference type="NCBI Taxonomy" id="1408161"/>
    <lineage>
        <taxon>Eukaryota</taxon>
        <taxon>Fungi</taxon>
        <taxon>Dikarya</taxon>
        <taxon>Ascomycota</taxon>
        <taxon>Pezizomycotina</taxon>
        <taxon>Dothideomycetes</taxon>
        <taxon>Pleosporomycetidae</taxon>
        <taxon>Pleosporales</taxon>
        <taxon>Pleosporineae</taxon>
        <taxon>Leptosphaeriaceae</taxon>
        <taxon>Plenodomus</taxon>
    </lineage>
</organism>
<dbReference type="CDD" id="cd19177">
    <property type="entry name" value="SET_SETD4"/>
    <property type="match status" value="1"/>
</dbReference>
<dbReference type="InterPro" id="IPR046341">
    <property type="entry name" value="SET_dom_sf"/>
</dbReference>